<name>A0ACC0VL00_9STRA</name>
<dbReference type="EMBL" id="CM047587">
    <property type="protein sequence ID" value="KAI9907169.1"/>
    <property type="molecule type" value="Genomic_DNA"/>
</dbReference>
<reference evidence="1 2" key="1">
    <citation type="journal article" date="2022" name="bioRxiv">
        <title>The genome of the oomycete Peronosclerospora sorghi, a cosmopolitan pathogen of maize and sorghum, is inflated with dispersed pseudogenes.</title>
        <authorList>
            <person name="Fletcher K."/>
            <person name="Martin F."/>
            <person name="Isakeit T."/>
            <person name="Cavanaugh K."/>
            <person name="Magill C."/>
            <person name="Michelmore R."/>
        </authorList>
    </citation>
    <scope>NUCLEOTIDE SEQUENCE [LARGE SCALE GENOMIC DNA]</scope>
    <source>
        <strain evidence="1">P6</strain>
    </source>
</reference>
<sequence>MEERGSFQTQLEKNRGLLAAKSDERKEGTEILKRCKEDRAVSCAKVDPQVIERNEFTRDLMDQWSANRPQIEQTKKALACLKTTKEKIEIVEQTVLKEVKSKKRKRRKKSERS</sequence>
<keyword evidence="2" id="KW-1185">Reference proteome</keyword>
<evidence type="ECO:0000313" key="1">
    <source>
        <dbReference type="EMBL" id="KAI9907169.1"/>
    </source>
</evidence>
<comment type="caution">
    <text evidence="1">The sequence shown here is derived from an EMBL/GenBank/DDBJ whole genome shotgun (WGS) entry which is preliminary data.</text>
</comment>
<accession>A0ACC0VL00</accession>
<gene>
    <name evidence="1" type="ORF">PsorP6_016289</name>
</gene>
<protein>
    <submittedName>
        <fullName evidence="1">Uncharacterized protein</fullName>
    </submittedName>
</protein>
<proteinExistence type="predicted"/>
<evidence type="ECO:0000313" key="2">
    <source>
        <dbReference type="Proteomes" id="UP001163321"/>
    </source>
</evidence>
<organism evidence="1 2">
    <name type="scientific">Peronosclerospora sorghi</name>
    <dbReference type="NCBI Taxonomy" id="230839"/>
    <lineage>
        <taxon>Eukaryota</taxon>
        <taxon>Sar</taxon>
        <taxon>Stramenopiles</taxon>
        <taxon>Oomycota</taxon>
        <taxon>Peronosporomycetes</taxon>
        <taxon>Peronosporales</taxon>
        <taxon>Peronosporaceae</taxon>
        <taxon>Peronosclerospora</taxon>
    </lineage>
</organism>
<dbReference type="Proteomes" id="UP001163321">
    <property type="component" value="Chromosome 8"/>
</dbReference>